<evidence type="ECO:0000313" key="2">
    <source>
        <dbReference type="EMBL" id="MPN43904.1"/>
    </source>
</evidence>
<keyword evidence="1" id="KW-0472">Membrane</keyword>
<feature type="transmembrane region" description="Helical" evidence="1">
    <location>
        <begin position="45"/>
        <end position="64"/>
    </location>
</feature>
<evidence type="ECO:0000256" key="1">
    <source>
        <dbReference type="SAM" id="Phobius"/>
    </source>
</evidence>
<keyword evidence="1" id="KW-1133">Transmembrane helix</keyword>
<protein>
    <submittedName>
        <fullName evidence="2">Uncharacterized protein</fullName>
    </submittedName>
</protein>
<feature type="transmembrane region" description="Helical" evidence="1">
    <location>
        <begin position="6"/>
        <end position="24"/>
    </location>
</feature>
<sequence length="83" mass="8986">MKPSNMEIGILNIFMPIFMLAPLYKPKKTLNIVIAKTSSMDAPAIMRLGTLFSVPILLLIKLSIEGTTTAGDTAARIKPSMPP</sequence>
<name>A0A645I685_9ZZZZ</name>
<comment type="caution">
    <text evidence="2">The sequence shown here is derived from an EMBL/GenBank/DDBJ whole genome shotgun (WGS) entry which is preliminary data.</text>
</comment>
<dbReference type="EMBL" id="VSSQ01102630">
    <property type="protein sequence ID" value="MPN43904.1"/>
    <property type="molecule type" value="Genomic_DNA"/>
</dbReference>
<accession>A0A645I685</accession>
<keyword evidence="1" id="KW-0812">Transmembrane</keyword>
<proteinExistence type="predicted"/>
<reference evidence="2" key="1">
    <citation type="submission" date="2019-08" db="EMBL/GenBank/DDBJ databases">
        <authorList>
            <person name="Kucharzyk K."/>
            <person name="Murdoch R.W."/>
            <person name="Higgins S."/>
            <person name="Loffler F."/>
        </authorList>
    </citation>
    <scope>NUCLEOTIDE SEQUENCE</scope>
</reference>
<organism evidence="2">
    <name type="scientific">bioreactor metagenome</name>
    <dbReference type="NCBI Taxonomy" id="1076179"/>
    <lineage>
        <taxon>unclassified sequences</taxon>
        <taxon>metagenomes</taxon>
        <taxon>ecological metagenomes</taxon>
    </lineage>
</organism>
<dbReference type="AlphaFoldDB" id="A0A645I685"/>
<gene>
    <name evidence="2" type="ORF">SDC9_191465</name>
</gene>